<dbReference type="InterPro" id="IPR012674">
    <property type="entry name" value="Calycin"/>
</dbReference>
<name>A0ABR4K276_9EURO</name>
<organism evidence="1 2">
    <name type="scientific">Aspergillus pseudoustus</name>
    <dbReference type="NCBI Taxonomy" id="1810923"/>
    <lineage>
        <taxon>Eukaryota</taxon>
        <taxon>Fungi</taxon>
        <taxon>Dikarya</taxon>
        <taxon>Ascomycota</taxon>
        <taxon>Pezizomycotina</taxon>
        <taxon>Eurotiomycetes</taxon>
        <taxon>Eurotiomycetidae</taxon>
        <taxon>Eurotiales</taxon>
        <taxon>Aspergillaceae</taxon>
        <taxon>Aspergillus</taxon>
        <taxon>Aspergillus subgen. Nidulantes</taxon>
    </lineage>
</organism>
<accession>A0ABR4K276</accession>
<comment type="caution">
    <text evidence="1">The sequence shown here is derived from an EMBL/GenBank/DDBJ whole genome shotgun (WGS) entry which is preliminary data.</text>
</comment>
<dbReference type="Proteomes" id="UP001610446">
    <property type="component" value="Unassembled WGS sequence"/>
</dbReference>
<evidence type="ECO:0000313" key="1">
    <source>
        <dbReference type="EMBL" id="KAL2846161.1"/>
    </source>
</evidence>
<dbReference type="Gene3D" id="2.40.128.20">
    <property type="match status" value="1"/>
</dbReference>
<keyword evidence="2" id="KW-1185">Reference proteome</keyword>
<dbReference type="PANTHER" id="PTHR38115:SF1">
    <property type="entry name" value="LIPOCALIN-LIKE DOMAIN-CONTAINING PROTEIN"/>
    <property type="match status" value="1"/>
</dbReference>
<reference evidence="1 2" key="1">
    <citation type="submission" date="2024-07" db="EMBL/GenBank/DDBJ databases">
        <title>Section-level genome sequencing and comparative genomics of Aspergillus sections Usti and Cavernicolus.</title>
        <authorList>
            <consortium name="Lawrence Berkeley National Laboratory"/>
            <person name="Nybo J.L."/>
            <person name="Vesth T.C."/>
            <person name="Theobald S."/>
            <person name="Frisvad J.C."/>
            <person name="Larsen T.O."/>
            <person name="Kjaerboelling I."/>
            <person name="Rothschild-Mancinelli K."/>
            <person name="Lyhne E.K."/>
            <person name="Kogle M.E."/>
            <person name="Barry K."/>
            <person name="Clum A."/>
            <person name="Na H."/>
            <person name="Ledsgaard L."/>
            <person name="Lin J."/>
            <person name="Lipzen A."/>
            <person name="Kuo A."/>
            <person name="Riley R."/>
            <person name="Mondo S."/>
            <person name="Labutti K."/>
            <person name="Haridas S."/>
            <person name="Pangalinan J."/>
            <person name="Salamov A.A."/>
            <person name="Simmons B.A."/>
            <person name="Magnuson J.K."/>
            <person name="Chen J."/>
            <person name="Drula E."/>
            <person name="Henrissat B."/>
            <person name="Wiebenga A."/>
            <person name="Lubbers R.J."/>
            <person name="Gomes A.C."/>
            <person name="Makela M.R."/>
            <person name="Stajich J."/>
            <person name="Grigoriev I.V."/>
            <person name="Mortensen U.H."/>
            <person name="De Vries R.P."/>
            <person name="Baker S.E."/>
            <person name="Andersen M.R."/>
        </authorList>
    </citation>
    <scope>NUCLEOTIDE SEQUENCE [LARGE SCALE GENOMIC DNA]</scope>
    <source>
        <strain evidence="1 2">CBS 123904</strain>
    </source>
</reference>
<proteinExistence type="predicted"/>
<dbReference type="EMBL" id="JBFXLU010000065">
    <property type="protein sequence ID" value="KAL2846161.1"/>
    <property type="molecule type" value="Genomic_DNA"/>
</dbReference>
<sequence>MMDSPTGPGIAHMNGSWVLDKEHSTGLEEVLKLQGIGWITRKAILASSVTLKITQHSEVTASSGDLVNSITLEQVLSSGLRGGPEKRLLDWSKSKYNDTLFGMVIIQSQYVSGLKDSNMKTQPVFIAATPGIDAGNETFLSEPAFIAGDTKGLEENIEEAFLHDFIRSEDSGWTAEQIWTVESVNTETVLTRRTVVAKGRQTQVARVLYRRSD</sequence>
<dbReference type="InterPro" id="IPR053037">
    <property type="entry name" value="Pericyclase_pydY-like"/>
</dbReference>
<protein>
    <submittedName>
        <fullName evidence="1">Uncharacterized protein</fullName>
    </submittedName>
</protein>
<dbReference type="SUPFAM" id="SSF50814">
    <property type="entry name" value="Lipocalins"/>
    <property type="match status" value="1"/>
</dbReference>
<evidence type="ECO:0000313" key="2">
    <source>
        <dbReference type="Proteomes" id="UP001610446"/>
    </source>
</evidence>
<dbReference type="PANTHER" id="PTHR38115">
    <property type="entry name" value="LIPOCALIN-LIKE DOMAIN-CONTAINING PROTEIN"/>
    <property type="match status" value="1"/>
</dbReference>
<gene>
    <name evidence="1" type="ORF">BJY01DRAFT_175687</name>
</gene>